<sequence>MKTNKSFDDIIDIFERNHVDELNINEEMLNDLVKKEEKRKKSSKYIIILRFLALVGFSFFFILIAKNTLEAILIVSVLLVVALISAMEIRFQEKLKKQDIGNTLDDYLNQRRLMLKEWIRQLRISRYLFYPILLGIVINNIVFMLNEEHLGFRVAGIIYILVLMVLVTKNIEGSIKDYKRKLKALK</sequence>
<feature type="transmembrane region" description="Helical" evidence="1">
    <location>
        <begin position="45"/>
        <end position="65"/>
    </location>
</feature>
<accession>A0ABY0IDX9</accession>
<dbReference type="RefSeq" id="WP_115363698.1">
    <property type="nucleotide sequence ID" value="NZ_QDKL01000003.1"/>
</dbReference>
<proteinExistence type="predicted"/>
<keyword evidence="1" id="KW-1133">Transmembrane helix</keyword>
<keyword evidence="1" id="KW-0812">Transmembrane</keyword>
<evidence type="ECO:0000313" key="2">
    <source>
        <dbReference type="EMBL" id="RZF21160.1"/>
    </source>
</evidence>
<feature type="transmembrane region" description="Helical" evidence="1">
    <location>
        <begin position="71"/>
        <end position="89"/>
    </location>
</feature>
<keyword evidence="1" id="KW-0472">Membrane</keyword>
<evidence type="ECO:0000256" key="1">
    <source>
        <dbReference type="SAM" id="Phobius"/>
    </source>
</evidence>
<feature type="transmembrane region" description="Helical" evidence="1">
    <location>
        <begin position="151"/>
        <end position="171"/>
    </location>
</feature>
<reference evidence="3" key="1">
    <citation type="journal article" date="2019" name="Int. J. Syst. Evol. Microbiol.">
        <title>Halobacteriovorax valvorus sp. nov., a novel prokaryotic predator isolated from coastal seawater of China.</title>
        <authorList>
            <person name="Chen M.-X."/>
        </authorList>
    </citation>
    <scope>NUCLEOTIDE SEQUENCE [LARGE SCALE GENOMIC DNA]</scope>
    <source>
        <strain evidence="3">BL9</strain>
    </source>
</reference>
<protein>
    <submittedName>
        <fullName evidence="2">Uncharacterized protein</fullName>
    </submittedName>
</protein>
<feature type="transmembrane region" description="Helical" evidence="1">
    <location>
        <begin position="127"/>
        <end position="145"/>
    </location>
</feature>
<keyword evidence="3" id="KW-1185">Reference proteome</keyword>
<comment type="caution">
    <text evidence="2">The sequence shown here is derived from an EMBL/GenBank/DDBJ whole genome shotgun (WGS) entry which is preliminary data.</text>
</comment>
<dbReference type="Proteomes" id="UP000443582">
    <property type="component" value="Unassembled WGS sequence"/>
</dbReference>
<organism evidence="2 3">
    <name type="scientific">Halobacteriovorax vibrionivorans</name>
    <dbReference type="NCBI Taxonomy" id="2152716"/>
    <lineage>
        <taxon>Bacteria</taxon>
        <taxon>Pseudomonadati</taxon>
        <taxon>Bdellovibrionota</taxon>
        <taxon>Bacteriovoracia</taxon>
        <taxon>Bacteriovoracales</taxon>
        <taxon>Halobacteriovoraceae</taxon>
        <taxon>Halobacteriovorax</taxon>
    </lineage>
</organism>
<dbReference type="EMBL" id="QDKL01000003">
    <property type="protein sequence ID" value="RZF21160.1"/>
    <property type="molecule type" value="Genomic_DNA"/>
</dbReference>
<evidence type="ECO:0000313" key="3">
    <source>
        <dbReference type="Proteomes" id="UP000443582"/>
    </source>
</evidence>
<name>A0ABY0IDX9_9BACT</name>
<gene>
    <name evidence="2" type="ORF">DAY19_14375</name>
</gene>